<evidence type="ECO:0000256" key="1">
    <source>
        <dbReference type="SAM" id="Coils"/>
    </source>
</evidence>
<evidence type="ECO:0000313" key="2">
    <source>
        <dbReference type="EMBL" id="KAJ7693194.1"/>
    </source>
</evidence>
<name>A0AAD7DKU4_MYCRO</name>
<dbReference type="Proteomes" id="UP001221757">
    <property type="component" value="Unassembled WGS sequence"/>
</dbReference>
<feature type="coiled-coil region" evidence="1">
    <location>
        <begin position="60"/>
        <end position="90"/>
    </location>
</feature>
<keyword evidence="1" id="KW-0175">Coiled coil</keyword>
<organism evidence="2 3">
    <name type="scientific">Mycena rosella</name>
    <name type="common">Pink bonnet</name>
    <name type="synonym">Agaricus rosellus</name>
    <dbReference type="NCBI Taxonomy" id="1033263"/>
    <lineage>
        <taxon>Eukaryota</taxon>
        <taxon>Fungi</taxon>
        <taxon>Dikarya</taxon>
        <taxon>Basidiomycota</taxon>
        <taxon>Agaricomycotina</taxon>
        <taxon>Agaricomycetes</taxon>
        <taxon>Agaricomycetidae</taxon>
        <taxon>Agaricales</taxon>
        <taxon>Marasmiineae</taxon>
        <taxon>Mycenaceae</taxon>
        <taxon>Mycena</taxon>
    </lineage>
</organism>
<evidence type="ECO:0008006" key="4">
    <source>
        <dbReference type="Google" id="ProtNLM"/>
    </source>
</evidence>
<sequence>MTSLSHCAKCGVLTTTSAPVDCTNAIPRTRYHSLLTTNEPPEGPDVAFIQAVISKTNGHLTRLDAEISRVREHLKQLQEERGALSRYRSENNALLSPLRRTPPEVLAEIFYCTLPSISEAKEWRRFDIERSPWVLTHVSSRWQVVTIPSPSLWSQIAIVASRISANPLSLIKTQIQRARTLKIEFSGSTRQHTPLATKVFELLSECSGR</sequence>
<accession>A0AAD7DKU4</accession>
<keyword evidence="3" id="KW-1185">Reference proteome</keyword>
<dbReference type="EMBL" id="JARKIE010000047">
    <property type="protein sequence ID" value="KAJ7693194.1"/>
    <property type="molecule type" value="Genomic_DNA"/>
</dbReference>
<proteinExistence type="predicted"/>
<comment type="caution">
    <text evidence="2">The sequence shown here is derived from an EMBL/GenBank/DDBJ whole genome shotgun (WGS) entry which is preliminary data.</text>
</comment>
<gene>
    <name evidence="2" type="ORF">B0H17DRAFT_1010270</name>
</gene>
<protein>
    <recommendedName>
        <fullName evidence="4">F-box domain-containing protein</fullName>
    </recommendedName>
</protein>
<evidence type="ECO:0000313" key="3">
    <source>
        <dbReference type="Proteomes" id="UP001221757"/>
    </source>
</evidence>
<reference evidence="2" key="1">
    <citation type="submission" date="2023-03" db="EMBL/GenBank/DDBJ databases">
        <title>Massive genome expansion in bonnet fungi (Mycena s.s.) driven by repeated elements and novel gene families across ecological guilds.</title>
        <authorList>
            <consortium name="Lawrence Berkeley National Laboratory"/>
            <person name="Harder C.B."/>
            <person name="Miyauchi S."/>
            <person name="Viragh M."/>
            <person name="Kuo A."/>
            <person name="Thoen E."/>
            <person name="Andreopoulos B."/>
            <person name="Lu D."/>
            <person name="Skrede I."/>
            <person name="Drula E."/>
            <person name="Henrissat B."/>
            <person name="Morin E."/>
            <person name="Kohler A."/>
            <person name="Barry K."/>
            <person name="LaButti K."/>
            <person name="Morin E."/>
            <person name="Salamov A."/>
            <person name="Lipzen A."/>
            <person name="Mereny Z."/>
            <person name="Hegedus B."/>
            <person name="Baldrian P."/>
            <person name="Stursova M."/>
            <person name="Weitz H."/>
            <person name="Taylor A."/>
            <person name="Grigoriev I.V."/>
            <person name="Nagy L.G."/>
            <person name="Martin F."/>
            <person name="Kauserud H."/>
        </authorList>
    </citation>
    <scope>NUCLEOTIDE SEQUENCE</scope>
    <source>
        <strain evidence="2">CBHHK067</strain>
    </source>
</reference>
<dbReference type="AlphaFoldDB" id="A0AAD7DKU4"/>